<dbReference type="PANTHER" id="PTHR22807">
    <property type="entry name" value="NOP2 YEAST -RELATED NOL1/NOP2/FMU SUN DOMAIN-CONTAINING"/>
    <property type="match status" value="1"/>
</dbReference>
<comment type="catalytic activity">
    <reaction evidence="12">
        <text>cytidine(967) in 16S rRNA + S-adenosyl-L-methionine = 5-methylcytidine(967) in 16S rRNA + S-adenosyl-L-homocysteine + H(+)</text>
        <dbReference type="Rhea" id="RHEA:42748"/>
        <dbReference type="Rhea" id="RHEA-COMP:10219"/>
        <dbReference type="Rhea" id="RHEA-COMP:10220"/>
        <dbReference type="ChEBI" id="CHEBI:15378"/>
        <dbReference type="ChEBI" id="CHEBI:57856"/>
        <dbReference type="ChEBI" id="CHEBI:59789"/>
        <dbReference type="ChEBI" id="CHEBI:74483"/>
        <dbReference type="ChEBI" id="CHEBI:82748"/>
        <dbReference type="EC" id="2.1.1.176"/>
    </reaction>
</comment>
<dbReference type="Gene3D" id="3.30.70.1170">
    <property type="entry name" value="Sun protein, domain 3"/>
    <property type="match status" value="1"/>
</dbReference>
<proteinExistence type="inferred from homology"/>
<dbReference type="GO" id="GO:0008649">
    <property type="term" value="F:rRNA methyltransferase activity"/>
    <property type="evidence" value="ECO:0007669"/>
    <property type="project" value="InterPro"/>
</dbReference>
<dbReference type="OrthoDB" id="9810297at2"/>
<dbReference type="InterPro" id="IPR035926">
    <property type="entry name" value="NusB-like_sf"/>
</dbReference>
<comment type="function">
    <text evidence="1">Specifically methylates the cytosine at position 967 (m5C967) of 16S rRNA.</text>
</comment>
<dbReference type="FunFam" id="3.30.70.1170:FF:000003">
    <property type="entry name" value="16S rRNA (Cytosine(967)-C(5))-methyltransferase RsmB"/>
    <property type="match status" value="1"/>
</dbReference>
<dbReference type="InterPro" id="IPR054728">
    <property type="entry name" value="RsmB-like_ferredoxin"/>
</dbReference>
<dbReference type="FunFam" id="1.10.940.10:FF:000006">
    <property type="entry name" value="16S rRNA (Cytosine(967)-C(5))-methyltransferase RsmB"/>
    <property type="match status" value="1"/>
</dbReference>
<feature type="binding site" evidence="13">
    <location>
        <position position="286"/>
    </location>
    <ligand>
        <name>S-adenosyl-L-methionine</name>
        <dbReference type="ChEBI" id="CHEBI:59789"/>
    </ligand>
</feature>
<dbReference type="SUPFAM" id="SSF53335">
    <property type="entry name" value="S-adenosyl-L-methionine-dependent methyltransferases"/>
    <property type="match status" value="1"/>
</dbReference>
<evidence type="ECO:0000256" key="6">
    <source>
        <dbReference type="ARBA" id="ARBA00022603"/>
    </source>
</evidence>
<evidence type="ECO:0000256" key="3">
    <source>
        <dbReference type="ARBA" id="ARBA00012140"/>
    </source>
</evidence>
<dbReference type="NCBIfam" id="NF011494">
    <property type="entry name" value="PRK14902.1"/>
    <property type="match status" value="1"/>
</dbReference>
<keyword evidence="9 13" id="KW-0694">RNA-binding</keyword>
<feature type="binding site" evidence="13">
    <location>
        <begin position="262"/>
        <end position="268"/>
    </location>
    <ligand>
        <name>S-adenosyl-L-methionine</name>
        <dbReference type="ChEBI" id="CHEBI:59789"/>
    </ligand>
</feature>
<dbReference type="CDD" id="cd02440">
    <property type="entry name" value="AdoMet_MTases"/>
    <property type="match status" value="1"/>
</dbReference>
<dbReference type="Pfam" id="PF01189">
    <property type="entry name" value="Methyltr_RsmB-F"/>
    <property type="match status" value="1"/>
</dbReference>
<evidence type="ECO:0000256" key="8">
    <source>
        <dbReference type="ARBA" id="ARBA00022691"/>
    </source>
</evidence>
<dbReference type="Proteomes" id="UP000184442">
    <property type="component" value="Unassembled WGS sequence"/>
</dbReference>
<dbReference type="PANTHER" id="PTHR22807:SF53">
    <property type="entry name" value="RIBOSOMAL RNA SMALL SUBUNIT METHYLTRANSFERASE B-RELATED"/>
    <property type="match status" value="1"/>
</dbReference>
<dbReference type="GO" id="GO:0005737">
    <property type="term" value="C:cytoplasm"/>
    <property type="evidence" value="ECO:0007669"/>
    <property type="project" value="UniProtKB-SubCell"/>
</dbReference>
<dbReference type="SUPFAM" id="SSF48013">
    <property type="entry name" value="NusB-like"/>
    <property type="match status" value="1"/>
</dbReference>
<dbReference type="RefSeq" id="WP_073026247.1">
    <property type="nucleotide sequence ID" value="NZ_FQZS01000014.1"/>
</dbReference>
<evidence type="ECO:0000256" key="11">
    <source>
        <dbReference type="ARBA" id="ARBA00031088"/>
    </source>
</evidence>
<evidence type="ECO:0000256" key="7">
    <source>
        <dbReference type="ARBA" id="ARBA00022679"/>
    </source>
</evidence>
<dbReference type="Pfam" id="PF22458">
    <property type="entry name" value="RsmF-B_ferredox"/>
    <property type="match status" value="1"/>
</dbReference>
<dbReference type="GO" id="GO:0006355">
    <property type="term" value="P:regulation of DNA-templated transcription"/>
    <property type="evidence" value="ECO:0007669"/>
    <property type="project" value="InterPro"/>
</dbReference>
<dbReference type="InterPro" id="IPR001678">
    <property type="entry name" value="MeTrfase_RsmB-F_NOP2_dom"/>
</dbReference>
<feature type="domain" description="SAM-dependent MTase RsmB/NOP-type" evidence="14">
    <location>
        <begin position="172"/>
        <end position="448"/>
    </location>
</feature>
<dbReference type="Gene3D" id="3.40.50.150">
    <property type="entry name" value="Vaccinia Virus protein VP39"/>
    <property type="match status" value="1"/>
</dbReference>
<evidence type="ECO:0000256" key="4">
    <source>
        <dbReference type="ARBA" id="ARBA00022490"/>
    </source>
</evidence>
<evidence type="ECO:0000256" key="13">
    <source>
        <dbReference type="PROSITE-ProRule" id="PRU01023"/>
    </source>
</evidence>
<dbReference type="InterPro" id="IPR029063">
    <property type="entry name" value="SAM-dependent_MTases_sf"/>
</dbReference>
<evidence type="ECO:0000313" key="15">
    <source>
        <dbReference type="EMBL" id="SHJ04415.1"/>
    </source>
</evidence>
<keyword evidence="5" id="KW-0698">rRNA processing</keyword>
<keyword evidence="4" id="KW-0963">Cytoplasm</keyword>
<protein>
    <recommendedName>
        <fullName evidence="3">16S rRNA (cytosine(967)-C(5))-methyltransferase</fullName>
        <ecNumber evidence="3">2.1.1.176</ecNumber>
    </recommendedName>
    <alternativeName>
        <fullName evidence="10">16S rRNA m5C967 methyltransferase</fullName>
    </alternativeName>
    <alternativeName>
        <fullName evidence="11">rRNA (cytosine-C(5)-)-methyltransferase RsmB</fullName>
    </alternativeName>
</protein>
<evidence type="ECO:0000256" key="12">
    <source>
        <dbReference type="ARBA" id="ARBA00047283"/>
    </source>
</evidence>
<evidence type="ECO:0000313" key="16">
    <source>
        <dbReference type="Proteomes" id="UP000184442"/>
    </source>
</evidence>
<reference evidence="15 16" key="1">
    <citation type="submission" date="2016-11" db="EMBL/GenBank/DDBJ databases">
        <authorList>
            <person name="Jaros S."/>
            <person name="Januszkiewicz K."/>
            <person name="Wedrychowicz H."/>
        </authorList>
    </citation>
    <scope>NUCLEOTIDE SEQUENCE [LARGE SCALE GENOMIC DNA]</scope>
    <source>
        <strain evidence="15 16">DSM 19022</strain>
    </source>
</reference>
<evidence type="ECO:0000256" key="10">
    <source>
        <dbReference type="ARBA" id="ARBA00030399"/>
    </source>
</evidence>
<name>A0A1M6G342_9FIRM</name>
<dbReference type="AlphaFoldDB" id="A0A1M6G342"/>
<evidence type="ECO:0000259" key="14">
    <source>
        <dbReference type="PROSITE" id="PS51686"/>
    </source>
</evidence>
<dbReference type="GO" id="GO:0003723">
    <property type="term" value="F:RNA binding"/>
    <property type="evidence" value="ECO:0007669"/>
    <property type="project" value="UniProtKB-UniRule"/>
</dbReference>
<dbReference type="NCBIfam" id="TIGR00563">
    <property type="entry name" value="rsmB"/>
    <property type="match status" value="1"/>
</dbReference>
<dbReference type="Pfam" id="PF01029">
    <property type="entry name" value="NusB"/>
    <property type="match status" value="1"/>
</dbReference>
<keyword evidence="6 13" id="KW-0489">Methyltransferase</keyword>
<evidence type="ECO:0000256" key="9">
    <source>
        <dbReference type="ARBA" id="ARBA00022884"/>
    </source>
</evidence>
<organism evidence="15 16">
    <name type="scientific">Lutispora thermophila DSM 19022</name>
    <dbReference type="NCBI Taxonomy" id="1122184"/>
    <lineage>
        <taxon>Bacteria</taxon>
        <taxon>Bacillati</taxon>
        <taxon>Bacillota</taxon>
        <taxon>Clostridia</taxon>
        <taxon>Lutisporales</taxon>
        <taxon>Lutisporaceae</taxon>
        <taxon>Lutispora</taxon>
    </lineage>
</organism>
<comment type="similarity">
    <text evidence="13">Belongs to the class I-like SAM-binding methyltransferase superfamily. RsmB/NOP family.</text>
</comment>
<feature type="binding site" evidence="13">
    <location>
        <position position="313"/>
    </location>
    <ligand>
        <name>S-adenosyl-L-methionine</name>
        <dbReference type="ChEBI" id="CHEBI:59789"/>
    </ligand>
</feature>
<dbReference type="EMBL" id="FQZS01000014">
    <property type="protein sequence ID" value="SHJ04415.1"/>
    <property type="molecule type" value="Genomic_DNA"/>
</dbReference>
<comment type="subcellular location">
    <subcellularLocation>
        <location evidence="2">Cytoplasm</location>
    </subcellularLocation>
</comment>
<evidence type="ECO:0000256" key="5">
    <source>
        <dbReference type="ARBA" id="ARBA00022552"/>
    </source>
</evidence>
<dbReference type="STRING" id="1122184.SAMN02745176_02200"/>
<dbReference type="InterPro" id="IPR006027">
    <property type="entry name" value="NusB_RsmB_TIM44"/>
</dbReference>
<keyword evidence="8 13" id="KW-0949">S-adenosyl-L-methionine</keyword>
<evidence type="ECO:0000256" key="1">
    <source>
        <dbReference type="ARBA" id="ARBA00002724"/>
    </source>
</evidence>
<gene>
    <name evidence="15" type="ORF">SAMN02745176_02200</name>
</gene>
<accession>A0A1M6G342</accession>
<evidence type="ECO:0000256" key="2">
    <source>
        <dbReference type="ARBA" id="ARBA00004496"/>
    </source>
</evidence>
<feature type="binding site" evidence="13">
    <location>
        <position position="331"/>
    </location>
    <ligand>
        <name>S-adenosyl-L-methionine</name>
        <dbReference type="ChEBI" id="CHEBI:59789"/>
    </ligand>
</feature>
<dbReference type="PROSITE" id="PS51686">
    <property type="entry name" value="SAM_MT_RSMB_NOP"/>
    <property type="match status" value="1"/>
</dbReference>
<dbReference type="FunFam" id="3.40.50.150:FF:000022">
    <property type="entry name" value="Ribosomal RNA small subunit methyltransferase B"/>
    <property type="match status" value="1"/>
</dbReference>
<dbReference type="EC" id="2.1.1.176" evidence="3"/>
<dbReference type="Gene3D" id="1.10.940.10">
    <property type="entry name" value="NusB-like"/>
    <property type="match status" value="1"/>
</dbReference>
<dbReference type="PRINTS" id="PR02008">
    <property type="entry name" value="RCMTFAMILY"/>
</dbReference>
<dbReference type="InterPro" id="IPR023267">
    <property type="entry name" value="RCMT"/>
</dbReference>
<feature type="active site" description="Nucleophile" evidence="13">
    <location>
        <position position="384"/>
    </location>
</feature>
<sequence length="448" mass="51462">MDKNWAREEAYLILNNIITKDAYSNIEIRKRLNNSNLEKLDKALVTEIVNGTLRNLIYIDWIIKKFSNIKLEKMDSSIKNILRCGIYQIMFLDKIPDSAVCNESVELAKKYSSFGSSKFVNGLLRSVVRSKEKIGYPDKSDLSQFLSVRYSHPKWLVEIWLRDYGVEFAEELMIGNNQVPPFIIRLNRLKTTKEELLQHLKASGITYREGLYNEEAINIRGTSSIENLEIFKKGYFSVQDESSMLVGKIMNPKPGWRIIDVCSAPGGKAAHMAELMNNEGFIVCRDIHEHKLELINKNSNRLGINIIETQLFDAKDIDESYLCKADGVLVDAPCSGLGLLRRKTDIRWKKKPADLHELPKLQYRILENASKYLKKGGVLLYSTCTLNKKENMDIVRNFLASNSDFYLDNIKSLIPQNLYAPNAEEGFLELYPNVHNTDGFFIARIKKR</sequence>
<dbReference type="InterPro" id="IPR049560">
    <property type="entry name" value="MeTrfase_RsmB-F_NOP2_cat"/>
</dbReference>
<keyword evidence="16" id="KW-1185">Reference proteome</keyword>
<keyword evidence="7 13" id="KW-0808">Transferase</keyword>
<dbReference type="InterPro" id="IPR004573">
    <property type="entry name" value="rRNA_ssu_MeTfrase_B"/>
</dbReference>